<dbReference type="EMBL" id="ABEU02000007">
    <property type="protein sequence ID" value="PNR50909.1"/>
    <property type="molecule type" value="Genomic_DNA"/>
</dbReference>
<dbReference type="Proteomes" id="UP000006727">
    <property type="component" value="Chromosome 7"/>
</dbReference>
<dbReference type="AlphaFoldDB" id="A0A2K1KAW4"/>
<dbReference type="InParanoid" id="A0A2K1KAW4"/>
<name>A0A2K1KAW4_PHYPA</name>
<sequence>MGNVWVWFVNLETSPNNVLSSLITVRDCSCTIKFFGVSISRLHEDDTDQFVATRLRLDVFVPVQCTQNHAVMFYPGKPVMEMDNSDFPIPILTTRRLWQKPSKP</sequence>
<protein>
    <submittedName>
        <fullName evidence="1 2">Uncharacterized protein</fullName>
    </submittedName>
</protein>
<dbReference type="PaxDb" id="3218-PP1S42_162V6.1"/>
<evidence type="ECO:0000313" key="2">
    <source>
        <dbReference type="EnsemblPlants" id="PAC:32926152.CDS.1"/>
    </source>
</evidence>
<reference evidence="1 3" key="1">
    <citation type="journal article" date="2008" name="Science">
        <title>The Physcomitrella genome reveals evolutionary insights into the conquest of land by plants.</title>
        <authorList>
            <person name="Rensing S."/>
            <person name="Lang D."/>
            <person name="Zimmer A."/>
            <person name="Terry A."/>
            <person name="Salamov A."/>
            <person name="Shapiro H."/>
            <person name="Nishiyama T."/>
            <person name="Perroud P.-F."/>
            <person name="Lindquist E."/>
            <person name="Kamisugi Y."/>
            <person name="Tanahashi T."/>
            <person name="Sakakibara K."/>
            <person name="Fujita T."/>
            <person name="Oishi K."/>
            <person name="Shin-I T."/>
            <person name="Kuroki Y."/>
            <person name="Toyoda A."/>
            <person name="Suzuki Y."/>
            <person name="Hashimoto A."/>
            <person name="Yamaguchi K."/>
            <person name="Sugano A."/>
            <person name="Kohara Y."/>
            <person name="Fujiyama A."/>
            <person name="Anterola A."/>
            <person name="Aoki S."/>
            <person name="Ashton N."/>
            <person name="Barbazuk W.B."/>
            <person name="Barker E."/>
            <person name="Bennetzen J."/>
            <person name="Bezanilla M."/>
            <person name="Blankenship R."/>
            <person name="Cho S.H."/>
            <person name="Dutcher S."/>
            <person name="Estelle M."/>
            <person name="Fawcett J.A."/>
            <person name="Gundlach H."/>
            <person name="Hanada K."/>
            <person name="Heyl A."/>
            <person name="Hicks K.A."/>
            <person name="Hugh J."/>
            <person name="Lohr M."/>
            <person name="Mayer K."/>
            <person name="Melkozernov A."/>
            <person name="Murata T."/>
            <person name="Nelson D."/>
            <person name="Pils B."/>
            <person name="Prigge M."/>
            <person name="Reiss B."/>
            <person name="Renner T."/>
            <person name="Rombauts S."/>
            <person name="Rushton P."/>
            <person name="Sanderfoot A."/>
            <person name="Schween G."/>
            <person name="Shiu S.-H."/>
            <person name="Stueber K."/>
            <person name="Theodoulou F.L."/>
            <person name="Tu H."/>
            <person name="Van de Peer Y."/>
            <person name="Verrier P.J."/>
            <person name="Waters E."/>
            <person name="Wood A."/>
            <person name="Yang L."/>
            <person name="Cove D."/>
            <person name="Cuming A."/>
            <person name="Hasebe M."/>
            <person name="Lucas S."/>
            <person name="Mishler D.B."/>
            <person name="Reski R."/>
            <person name="Grigoriev I."/>
            <person name="Quatrano R.S."/>
            <person name="Boore J.L."/>
        </authorList>
    </citation>
    <scope>NUCLEOTIDE SEQUENCE [LARGE SCALE GENOMIC DNA]</scope>
    <source>
        <strain evidence="2 3">cv. Gransden 2004</strain>
    </source>
</reference>
<evidence type="ECO:0000313" key="1">
    <source>
        <dbReference type="EMBL" id="PNR50909.1"/>
    </source>
</evidence>
<reference evidence="2" key="3">
    <citation type="submission" date="2020-12" db="UniProtKB">
        <authorList>
            <consortium name="EnsemblPlants"/>
        </authorList>
    </citation>
    <scope>IDENTIFICATION</scope>
</reference>
<accession>A0A2K1KAW4</accession>
<dbReference type="Gramene" id="Pp3c7_7620V3.1">
    <property type="protein sequence ID" value="PAC:32926152.CDS.1"/>
    <property type="gene ID" value="Pp3c7_7620"/>
</dbReference>
<organism evidence="1">
    <name type="scientific">Physcomitrium patens</name>
    <name type="common">Spreading-leaved earth moss</name>
    <name type="synonym">Physcomitrella patens</name>
    <dbReference type="NCBI Taxonomy" id="3218"/>
    <lineage>
        <taxon>Eukaryota</taxon>
        <taxon>Viridiplantae</taxon>
        <taxon>Streptophyta</taxon>
        <taxon>Embryophyta</taxon>
        <taxon>Bryophyta</taxon>
        <taxon>Bryophytina</taxon>
        <taxon>Bryopsida</taxon>
        <taxon>Funariidae</taxon>
        <taxon>Funariales</taxon>
        <taxon>Funariaceae</taxon>
        <taxon>Physcomitrium</taxon>
    </lineage>
</organism>
<dbReference type="EnsemblPlants" id="Pp3c7_7620V3.1">
    <property type="protein sequence ID" value="PAC:32926152.CDS.1"/>
    <property type="gene ID" value="Pp3c7_7620"/>
</dbReference>
<gene>
    <name evidence="1" type="ORF">PHYPA_010095</name>
</gene>
<proteinExistence type="predicted"/>
<reference evidence="1 3" key="2">
    <citation type="journal article" date="2018" name="Plant J.">
        <title>The Physcomitrella patens chromosome-scale assembly reveals moss genome structure and evolution.</title>
        <authorList>
            <person name="Lang D."/>
            <person name="Ullrich K.K."/>
            <person name="Murat F."/>
            <person name="Fuchs J."/>
            <person name="Jenkins J."/>
            <person name="Haas F.B."/>
            <person name="Piednoel M."/>
            <person name="Gundlach H."/>
            <person name="Van Bel M."/>
            <person name="Meyberg R."/>
            <person name="Vives C."/>
            <person name="Morata J."/>
            <person name="Symeonidi A."/>
            <person name="Hiss M."/>
            <person name="Muchero W."/>
            <person name="Kamisugi Y."/>
            <person name="Saleh O."/>
            <person name="Blanc G."/>
            <person name="Decker E.L."/>
            <person name="van Gessel N."/>
            <person name="Grimwood J."/>
            <person name="Hayes R.D."/>
            <person name="Graham S.W."/>
            <person name="Gunter L.E."/>
            <person name="McDaniel S.F."/>
            <person name="Hoernstein S.N.W."/>
            <person name="Larsson A."/>
            <person name="Li F.W."/>
            <person name="Perroud P.F."/>
            <person name="Phillips J."/>
            <person name="Ranjan P."/>
            <person name="Rokshar D.S."/>
            <person name="Rothfels C.J."/>
            <person name="Schneider L."/>
            <person name="Shu S."/>
            <person name="Stevenson D.W."/>
            <person name="Thummler F."/>
            <person name="Tillich M."/>
            <person name="Villarreal Aguilar J.C."/>
            <person name="Widiez T."/>
            <person name="Wong G.K."/>
            <person name="Wymore A."/>
            <person name="Zhang Y."/>
            <person name="Zimmer A.D."/>
            <person name="Quatrano R.S."/>
            <person name="Mayer K.F.X."/>
            <person name="Goodstein D."/>
            <person name="Casacuberta J.M."/>
            <person name="Vandepoele K."/>
            <person name="Reski R."/>
            <person name="Cuming A.C."/>
            <person name="Tuskan G.A."/>
            <person name="Maumus F."/>
            <person name="Salse J."/>
            <person name="Schmutz J."/>
            <person name="Rensing S.A."/>
        </authorList>
    </citation>
    <scope>NUCLEOTIDE SEQUENCE [LARGE SCALE GENOMIC DNA]</scope>
    <source>
        <strain evidence="2 3">cv. Gransden 2004</strain>
    </source>
</reference>
<keyword evidence="3" id="KW-1185">Reference proteome</keyword>
<evidence type="ECO:0000313" key="3">
    <source>
        <dbReference type="Proteomes" id="UP000006727"/>
    </source>
</evidence>